<proteinExistence type="predicted"/>
<gene>
    <name evidence="2" type="ORF">PCIT_a1353</name>
</gene>
<reference evidence="2" key="2">
    <citation type="submission" date="2015-03" db="EMBL/GenBank/DDBJ databases">
        <title>Genome sequence of Pseudoalteromonas citrea.</title>
        <authorList>
            <person name="Xie B.-B."/>
            <person name="Rong J.-C."/>
            <person name="Qin Q.-L."/>
            <person name="Zhang Y.-Z."/>
        </authorList>
    </citation>
    <scope>NUCLEOTIDE SEQUENCE</scope>
    <source>
        <strain evidence="2">DSM 8771</strain>
    </source>
</reference>
<accession>A0AAD4FTN9</accession>
<dbReference type="EMBL" id="AHBZ03000012">
    <property type="protein sequence ID" value="KAF7775215.1"/>
    <property type="molecule type" value="Genomic_DNA"/>
</dbReference>
<evidence type="ECO:0000313" key="3">
    <source>
        <dbReference type="Proteomes" id="UP000016487"/>
    </source>
</evidence>
<keyword evidence="1" id="KW-0732">Signal</keyword>
<name>A0AAD4FTN9_9GAMM</name>
<feature type="signal peptide" evidence="1">
    <location>
        <begin position="1"/>
        <end position="27"/>
    </location>
</feature>
<evidence type="ECO:0000313" key="2">
    <source>
        <dbReference type="EMBL" id="KAF7775215.1"/>
    </source>
</evidence>
<organism evidence="2 3">
    <name type="scientific">Pseudoalteromonas citrea</name>
    <dbReference type="NCBI Taxonomy" id="43655"/>
    <lineage>
        <taxon>Bacteria</taxon>
        <taxon>Pseudomonadati</taxon>
        <taxon>Pseudomonadota</taxon>
        <taxon>Gammaproteobacteria</taxon>
        <taxon>Alteromonadales</taxon>
        <taxon>Pseudoalteromonadaceae</taxon>
        <taxon>Pseudoalteromonas</taxon>
    </lineage>
</organism>
<sequence>MLFSRWLITSWLCVLLLLITSAQPSYASSEANYQQHTLSFDDTNPLEFDPQDFLATAQLKGRQQAYFDIKDDNRVFFILHIHYHKAIRAPPVI</sequence>
<dbReference type="AlphaFoldDB" id="A0AAD4FTN9"/>
<dbReference type="Proteomes" id="UP000016487">
    <property type="component" value="Unassembled WGS sequence"/>
</dbReference>
<protein>
    <submittedName>
        <fullName evidence="2">Uncharacterized protein</fullName>
    </submittedName>
</protein>
<reference evidence="2" key="1">
    <citation type="journal article" date="2012" name="J. Bacteriol.">
        <title>Genome sequences of type strains of seven species of the marine bacterium Pseudoalteromonas.</title>
        <authorList>
            <person name="Xie B.B."/>
            <person name="Shu Y.L."/>
            <person name="Qin Q.L."/>
            <person name="Rong J.C."/>
            <person name="Zhang X.Y."/>
            <person name="Chen X.L."/>
            <person name="Shi M."/>
            <person name="He H.L."/>
            <person name="Zhou B.C."/>
            <person name="Zhang Y.Z."/>
        </authorList>
    </citation>
    <scope>NUCLEOTIDE SEQUENCE</scope>
    <source>
        <strain evidence="2">DSM 8771</strain>
    </source>
</reference>
<comment type="caution">
    <text evidence="2">The sequence shown here is derived from an EMBL/GenBank/DDBJ whole genome shotgun (WGS) entry which is preliminary data.</text>
</comment>
<evidence type="ECO:0000256" key="1">
    <source>
        <dbReference type="SAM" id="SignalP"/>
    </source>
</evidence>
<feature type="chain" id="PRO_5042213031" evidence="1">
    <location>
        <begin position="28"/>
        <end position="93"/>
    </location>
</feature>